<feature type="transmembrane region" description="Helical" evidence="8">
    <location>
        <begin position="239"/>
        <end position="260"/>
    </location>
</feature>
<comment type="caution">
    <text evidence="10">The sequence shown here is derived from an EMBL/GenBank/DDBJ whole genome shotgun (WGS) entry which is preliminary data.</text>
</comment>
<evidence type="ECO:0000256" key="1">
    <source>
        <dbReference type="ARBA" id="ARBA00004141"/>
    </source>
</evidence>
<reference evidence="10" key="1">
    <citation type="submission" date="2020-05" db="EMBL/GenBank/DDBJ databases">
        <title>Phylogenomic resolution of chytrid fungi.</title>
        <authorList>
            <person name="Stajich J.E."/>
            <person name="Amses K."/>
            <person name="Simmons R."/>
            <person name="Seto K."/>
            <person name="Myers J."/>
            <person name="Bonds A."/>
            <person name="Quandt C.A."/>
            <person name="Barry K."/>
            <person name="Liu P."/>
            <person name="Grigoriev I."/>
            <person name="Longcore J.E."/>
            <person name="James T.Y."/>
        </authorList>
    </citation>
    <scope>NUCLEOTIDE SEQUENCE</scope>
    <source>
        <strain evidence="10">JEL0513</strain>
    </source>
</reference>
<proteinExistence type="inferred from homology"/>
<dbReference type="Proteomes" id="UP001211907">
    <property type="component" value="Unassembled WGS sequence"/>
</dbReference>
<sequence length="341" mass="38740">MVFVKPVYVNWSADIWAVFAWTAGWALAHTVLHRALIVPLANAWFPVPVSISLSSASHKVSSTATTASPTSSTKLKQRKGKSTSAPPSHSHQPVSDVDVKAITNIKKKFVNSAWKFCVYTAPTIFGIVVFLEDDWWMNPKAWMLDIPDPTSHLMKIYYYIGFGNYTYQTLTLMSHPRQSDFWGVVLHHFTTVAVISASYICGFTRIGVIILLLHDCSDPFMEFAKCNMYLNHQKIADNMFTLFAIVFIVTRNVLFPYVIYSAHENSILEDGTRMPRGHGEWGLFCLGCLWILAILNFYWGYLVNNQYDSKKTKTEKTRQILKIAAQTFLKGENASDIREED</sequence>
<evidence type="ECO:0000256" key="7">
    <source>
        <dbReference type="SAM" id="MobiDB-lite"/>
    </source>
</evidence>
<evidence type="ECO:0000313" key="10">
    <source>
        <dbReference type="EMBL" id="KAJ3131178.1"/>
    </source>
</evidence>
<evidence type="ECO:0000256" key="2">
    <source>
        <dbReference type="ARBA" id="ARBA00009808"/>
    </source>
</evidence>
<dbReference type="InterPro" id="IPR006634">
    <property type="entry name" value="TLC-dom"/>
</dbReference>
<accession>A0AAD5XG32</accession>
<evidence type="ECO:0000259" key="9">
    <source>
        <dbReference type="PROSITE" id="PS50922"/>
    </source>
</evidence>
<evidence type="ECO:0000256" key="6">
    <source>
        <dbReference type="PROSITE-ProRule" id="PRU00205"/>
    </source>
</evidence>
<feature type="compositionally biased region" description="Low complexity" evidence="7">
    <location>
        <begin position="63"/>
        <end position="73"/>
    </location>
</feature>
<organism evidence="10 11">
    <name type="scientific">Physocladia obscura</name>
    <dbReference type="NCBI Taxonomy" id="109957"/>
    <lineage>
        <taxon>Eukaryota</taxon>
        <taxon>Fungi</taxon>
        <taxon>Fungi incertae sedis</taxon>
        <taxon>Chytridiomycota</taxon>
        <taxon>Chytridiomycota incertae sedis</taxon>
        <taxon>Chytridiomycetes</taxon>
        <taxon>Chytridiales</taxon>
        <taxon>Chytriomycetaceae</taxon>
        <taxon>Physocladia</taxon>
    </lineage>
</organism>
<dbReference type="AlphaFoldDB" id="A0AAD5XG32"/>
<name>A0AAD5XG32_9FUNG</name>
<dbReference type="PANTHER" id="PTHR12560">
    <property type="entry name" value="LONGEVITY ASSURANCE FACTOR 1 LAG1"/>
    <property type="match status" value="1"/>
</dbReference>
<dbReference type="GO" id="GO:0046513">
    <property type="term" value="P:ceramide biosynthetic process"/>
    <property type="evidence" value="ECO:0007669"/>
    <property type="project" value="InterPro"/>
</dbReference>
<feature type="compositionally biased region" description="Polar residues" evidence="7">
    <location>
        <begin position="82"/>
        <end position="93"/>
    </location>
</feature>
<comment type="subcellular location">
    <subcellularLocation>
        <location evidence="1">Membrane</location>
        <topology evidence="1">Multi-pass membrane protein</topology>
    </subcellularLocation>
</comment>
<keyword evidence="11" id="KW-1185">Reference proteome</keyword>
<dbReference type="PANTHER" id="PTHR12560:SF0">
    <property type="entry name" value="LD18904P"/>
    <property type="match status" value="1"/>
</dbReference>
<keyword evidence="3 6" id="KW-0812">Transmembrane</keyword>
<dbReference type="GO" id="GO:0016020">
    <property type="term" value="C:membrane"/>
    <property type="evidence" value="ECO:0007669"/>
    <property type="project" value="UniProtKB-SubCell"/>
</dbReference>
<dbReference type="PROSITE" id="PS50922">
    <property type="entry name" value="TLC"/>
    <property type="match status" value="1"/>
</dbReference>
<feature type="transmembrane region" description="Helical" evidence="8">
    <location>
        <begin position="281"/>
        <end position="301"/>
    </location>
</feature>
<evidence type="ECO:0000256" key="3">
    <source>
        <dbReference type="ARBA" id="ARBA00022692"/>
    </source>
</evidence>
<gene>
    <name evidence="10" type="primary">CERS3</name>
    <name evidence="10" type="ORF">HK100_006690</name>
</gene>
<dbReference type="EMBL" id="JADGJH010000311">
    <property type="protein sequence ID" value="KAJ3131178.1"/>
    <property type="molecule type" value="Genomic_DNA"/>
</dbReference>
<evidence type="ECO:0000256" key="5">
    <source>
        <dbReference type="ARBA" id="ARBA00023136"/>
    </source>
</evidence>
<keyword evidence="5 6" id="KW-0472">Membrane</keyword>
<feature type="region of interest" description="Disordered" evidence="7">
    <location>
        <begin position="63"/>
        <end position="95"/>
    </location>
</feature>
<protein>
    <submittedName>
        <fullName evidence="10">Ceramide synthase 3</fullName>
    </submittedName>
</protein>
<dbReference type="Pfam" id="PF03798">
    <property type="entry name" value="TRAM_LAG1_CLN8"/>
    <property type="match status" value="1"/>
</dbReference>
<keyword evidence="4 8" id="KW-1133">Transmembrane helix</keyword>
<feature type="transmembrane region" description="Helical" evidence="8">
    <location>
        <begin position="185"/>
        <end position="213"/>
    </location>
</feature>
<evidence type="ECO:0000256" key="4">
    <source>
        <dbReference type="ARBA" id="ARBA00022989"/>
    </source>
</evidence>
<feature type="transmembrane region" description="Helical" evidence="8">
    <location>
        <begin position="116"/>
        <end position="136"/>
    </location>
</feature>
<dbReference type="SMART" id="SM00724">
    <property type="entry name" value="TLC"/>
    <property type="match status" value="1"/>
</dbReference>
<dbReference type="GO" id="GO:0050291">
    <property type="term" value="F:sphingosine N-acyltransferase activity"/>
    <property type="evidence" value="ECO:0007669"/>
    <property type="project" value="InterPro"/>
</dbReference>
<feature type="domain" description="TLC" evidence="9">
    <location>
        <begin position="107"/>
        <end position="312"/>
    </location>
</feature>
<dbReference type="InterPro" id="IPR016439">
    <property type="entry name" value="Lag1/Lac1-like"/>
</dbReference>
<evidence type="ECO:0000256" key="8">
    <source>
        <dbReference type="SAM" id="Phobius"/>
    </source>
</evidence>
<feature type="transmembrane region" description="Helical" evidence="8">
    <location>
        <begin position="15"/>
        <end position="32"/>
    </location>
</feature>
<evidence type="ECO:0000313" key="11">
    <source>
        <dbReference type="Proteomes" id="UP001211907"/>
    </source>
</evidence>
<comment type="similarity">
    <text evidence="2">Belongs to the sphingosine N-acyltransferase family.</text>
</comment>